<dbReference type="AlphaFoldDB" id="A0A812VWC1"/>
<feature type="non-terminal residue" evidence="1">
    <location>
        <position position="1"/>
    </location>
</feature>
<organism evidence="1 2">
    <name type="scientific">Symbiodinium necroappetens</name>
    <dbReference type="NCBI Taxonomy" id="1628268"/>
    <lineage>
        <taxon>Eukaryota</taxon>
        <taxon>Sar</taxon>
        <taxon>Alveolata</taxon>
        <taxon>Dinophyceae</taxon>
        <taxon>Suessiales</taxon>
        <taxon>Symbiodiniaceae</taxon>
        <taxon>Symbiodinium</taxon>
    </lineage>
</organism>
<gene>
    <name evidence="1" type="ORF">SNEC2469_LOCUS18702</name>
</gene>
<dbReference type="Proteomes" id="UP000601435">
    <property type="component" value="Unassembled WGS sequence"/>
</dbReference>
<sequence length="140" mass="15790">MAWLGGRSSFYVDCDAFNTSATAPRRGTEMFLEEEGQRIRLSLLRELDNSPDKVGAGEPYQWLRMVDIDHAARWCANDPQCTGVCFSSETGWARYYHHQIQQYEVDTSGTKGWVCLSLKGIGPMGTGMKSEMRPCFHGLE</sequence>
<dbReference type="EMBL" id="CAJNJA010031668">
    <property type="protein sequence ID" value="CAE7659366.1"/>
    <property type="molecule type" value="Genomic_DNA"/>
</dbReference>
<reference evidence="1" key="1">
    <citation type="submission" date="2021-02" db="EMBL/GenBank/DDBJ databases">
        <authorList>
            <person name="Dougan E. K."/>
            <person name="Rhodes N."/>
            <person name="Thang M."/>
            <person name="Chan C."/>
        </authorList>
    </citation>
    <scope>NUCLEOTIDE SEQUENCE</scope>
</reference>
<accession>A0A812VWC1</accession>
<keyword evidence="2" id="KW-1185">Reference proteome</keyword>
<dbReference type="OrthoDB" id="421305at2759"/>
<evidence type="ECO:0000313" key="2">
    <source>
        <dbReference type="Proteomes" id="UP000601435"/>
    </source>
</evidence>
<comment type="caution">
    <text evidence="1">The sequence shown here is derived from an EMBL/GenBank/DDBJ whole genome shotgun (WGS) entry which is preliminary data.</text>
</comment>
<evidence type="ECO:0000313" key="1">
    <source>
        <dbReference type="EMBL" id="CAE7659366.1"/>
    </source>
</evidence>
<proteinExistence type="predicted"/>
<protein>
    <submittedName>
        <fullName evidence="1">Uncharacterized protein</fullName>
    </submittedName>
</protein>
<name>A0A812VWC1_9DINO</name>